<dbReference type="OrthoDB" id="370884at2759"/>
<dbReference type="GO" id="GO:0042393">
    <property type="term" value="F:histone binding"/>
    <property type="evidence" value="ECO:0007669"/>
    <property type="project" value="TreeGrafter"/>
</dbReference>
<dbReference type="SUPFAM" id="SSF109715">
    <property type="entry name" value="DEK C-terminal domain"/>
    <property type="match status" value="1"/>
</dbReference>
<feature type="compositionally biased region" description="Acidic residues" evidence="10">
    <location>
        <begin position="226"/>
        <end position="235"/>
    </location>
</feature>
<dbReference type="EMBL" id="JAFDVH010000010">
    <property type="protein sequence ID" value="KAG7470004.1"/>
    <property type="molecule type" value="Genomic_DNA"/>
</dbReference>
<evidence type="ECO:0000259" key="11">
    <source>
        <dbReference type="PROSITE" id="PS51998"/>
    </source>
</evidence>
<gene>
    <name evidence="12" type="ORF">MATL_G00134710</name>
</gene>
<keyword evidence="5" id="KW-0238">DNA-binding</keyword>
<dbReference type="FunFam" id="1.10.10.60:FF:000148">
    <property type="entry name" value="Dek, isoform B"/>
    <property type="match status" value="1"/>
</dbReference>
<feature type="compositionally biased region" description="Acidic residues" evidence="10">
    <location>
        <begin position="369"/>
        <end position="378"/>
    </location>
</feature>
<proteinExistence type="predicted"/>
<feature type="compositionally biased region" description="Basic and acidic residues" evidence="10">
    <location>
        <begin position="236"/>
        <end position="252"/>
    </location>
</feature>
<evidence type="ECO:0000256" key="7">
    <source>
        <dbReference type="ARBA" id="ARBA00056057"/>
    </source>
</evidence>
<dbReference type="PANTHER" id="PTHR13468">
    <property type="entry name" value="DEK PROTEIN"/>
    <property type="match status" value="1"/>
</dbReference>
<dbReference type="Pfam" id="PF08766">
    <property type="entry name" value="DEK_C"/>
    <property type="match status" value="1"/>
</dbReference>
<feature type="compositionally biased region" description="Basic residues" evidence="10">
    <location>
        <begin position="190"/>
        <end position="209"/>
    </location>
</feature>
<dbReference type="Gene3D" id="1.10.10.60">
    <property type="entry name" value="Homeodomain-like"/>
    <property type="match status" value="1"/>
</dbReference>
<feature type="compositionally biased region" description="Basic and acidic residues" evidence="10">
    <location>
        <begin position="309"/>
        <end position="323"/>
    </location>
</feature>
<evidence type="ECO:0000256" key="2">
    <source>
        <dbReference type="ARBA" id="ARBA00022553"/>
    </source>
</evidence>
<evidence type="ECO:0000256" key="3">
    <source>
        <dbReference type="ARBA" id="ARBA00022765"/>
    </source>
</evidence>
<dbReference type="InterPro" id="IPR014876">
    <property type="entry name" value="DEK_C"/>
</dbReference>
<keyword evidence="6" id="KW-0539">Nucleus</keyword>
<comment type="subunit">
    <text evidence="8">Found in a mRNA splicing-dependent exon junction complex (EJC) with DEK, RBM8A, RNPS1, SRRM1 and ALYREF/THOC4. Interacts with histones H2A, H2B, H3, H4, acetylated histone H4, non-phosphorylated DAXX and HDAC2. Component of the B-WICH complex, at least composed of SMARCA5/SNF2H, BAZ1B/WSTF, SF3B1, DEK, MYO1C, ERCC6, MYBBP1A and DDX21. Binds DNA.</text>
</comment>
<keyword evidence="4" id="KW-0156">Chromatin regulator</keyword>
<evidence type="ECO:0000256" key="10">
    <source>
        <dbReference type="SAM" id="MobiDB-lite"/>
    </source>
</evidence>
<dbReference type="PROSITE" id="PS51998">
    <property type="entry name" value="DEK_C"/>
    <property type="match status" value="1"/>
</dbReference>
<dbReference type="GO" id="GO:0005634">
    <property type="term" value="C:nucleus"/>
    <property type="evidence" value="ECO:0007669"/>
    <property type="project" value="UniProtKB-SubCell"/>
</dbReference>
<comment type="caution">
    <text evidence="12">The sequence shown here is derived from an EMBL/GenBank/DDBJ whole genome shotgun (WGS) entry which is preliminary data.</text>
</comment>
<dbReference type="PANTHER" id="PTHR13468:SF1">
    <property type="entry name" value="PROTEIN DEK"/>
    <property type="match status" value="1"/>
</dbReference>
<evidence type="ECO:0000256" key="8">
    <source>
        <dbReference type="ARBA" id="ARBA00064832"/>
    </source>
</evidence>
<evidence type="ECO:0000256" key="9">
    <source>
        <dbReference type="ARBA" id="ARBA00074520"/>
    </source>
</evidence>
<evidence type="ECO:0000256" key="5">
    <source>
        <dbReference type="ARBA" id="ARBA00023125"/>
    </source>
</evidence>
<dbReference type="GO" id="GO:0003677">
    <property type="term" value="F:DNA binding"/>
    <property type="evidence" value="ECO:0007669"/>
    <property type="project" value="UniProtKB-KW"/>
</dbReference>
<comment type="subcellular location">
    <subcellularLocation>
        <location evidence="1">Nucleus</location>
    </subcellularLocation>
</comment>
<feature type="domain" description="DEK-C" evidence="11">
    <location>
        <begin position="387"/>
        <end position="443"/>
    </location>
</feature>
<feature type="region of interest" description="Disordered" evidence="10">
    <location>
        <begin position="1"/>
        <end position="58"/>
    </location>
</feature>
<comment type="function">
    <text evidence="7">Involved in chromatin organization.</text>
</comment>
<dbReference type="AlphaFoldDB" id="A0A9D3PW63"/>
<evidence type="ECO:0000313" key="12">
    <source>
        <dbReference type="EMBL" id="KAG7470004.1"/>
    </source>
</evidence>
<evidence type="ECO:0000256" key="4">
    <source>
        <dbReference type="ARBA" id="ARBA00022853"/>
    </source>
</evidence>
<protein>
    <recommendedName>
        <fullName evidence="9">Protein DEK</fullName>
    </recommendedName>
</protein>
<name>A0A9D3PW63_MEGAT</name>
<organism evidence="12 13">
    <name type="scientific">Megalops atlanticus</name>
    <name type="common">Tarpon</name>
    <name type="synonym">Clupea gigantea</name>
    <dbReference type="NCBI Taxonomy" id="7932"/>
    <lineage>
        <taxon>Eukaryota</taxon>
        <taxon>Metazoa</taxon>
        <taxon>Chordata</taxon>
        <taxon>Craniata</taxon>
        <taxon>Vertebrata</taxon>
        <taxon>Euteleostomi</taxon>
        <taxon>Actinopterygii</taxon>
        <taxon>Neopterygii</taxon>
        <taxon>Teleostei</taxon>
        <taxon>Elopiformes</taxon>
        <taxon>Megalopidae</taxon>
        <taxon>Megalops</taxon>
    </lineage>
</organism>
<keyword evidence="13" id="KW-1185">Reference proteome</keyword>
<feature type="region of interest" description="Disordered" evidence="10">
    <location>
        <begin position="187"/>
        <end position="389"/>
    </location>
</feature>
<dbReference type="GO" id="GO:0006325">
    <property type="term" value="P:chromatin organization"/>
    <property type="evidence" value="ECO:0007669"/>
    <property type="project" value="UniProtKB-KW"/>
</dbReference>
<sequence>MNMEEVGDIEPTKKTKPEKRTLSEEMGHNDAEEPEKGSSPKYGTHISTGEIIEGKRQKKTVQRLDFQASKPKERLKIEQGKGEKLGEIVRVAYFIGKMKVDDLKPLHKILFDRPGAAASVKKNLRQFSGFSFEANSETYMKKMERMKRFTNSVLKNICSVLDLERSGTHDAKVERILTFLLDPKSSGKTLPKKKRKAKDSKRKAQRANYRKSVQEDKSRAIVTDSSSDDDDEQDSQGDKDTSAPAPKSRETISDDEGDSSDNATADKETDEDEGEGKESVKKTPAKRKISSVQKSKKSAAPAKKKVAKDKKAVKGEVSDSDKDSDYEEEPVKKPAPKKKPAPAKLAAKTKKADSSSGRSKKASNTSVESDMDDSLDDEPLIKMVKRPPTDDQLKETVTKLLKDANLEEVTMKQICKQVFDTYPDYDLSNRKDFIKQTVKQLIS</sequence>
<keyword evidence="3" id="KW-0013">ADP-ribosylation</keyword>
<evidence type="ECO:0000256" key="6">
    <source>
        <dbReference type="ARBA" id="ARBA00023242"/>
    </source>
</evidence>
<dbReference type="InterPro" id="IPR044198">
    <property type="entry name" value="DEK"/>
</dbReference>
<accession>A0A9D3PW63</accession>
<dbReference type="Proteomes" id="UP001046870">
    <property type="component" value="Chromosome 10"/>
</dbReference>
<keyword evidence="2" id="KW-0597">Phosphoprotein</keyword>
<reference evidence="12" key="1">
    <citation type="submission" date="2021-01" db="EMBL/GenBank/DDBJ databases">
        <authorList>
            <person name="Zahm M."/>
            <person name="Roques C."/>
            <person name="Cabau C."/>
            <person name="Klopp C."/>
            <person name="Donnadieu C."/>
            <person name="Jouanno E."/>
            <person name="Lampietro C."/>
            <person name="Louis A."/>
            <person name="Herpin A."/>
            <person name="Echchiki A."/>
            <person name="Berthelot C."/>
            <person name="Parey E."/>
            <person name="Roest-Crollius H."/>
            <person name="Braasch I."/>
            <person name="Postlethwait J."/>
            <person name="Bobe J."/>
            <person name="Montfort J."/>
            <person name="Bouchez O."/>
            <person name="Begum T."/>
            <person name="Mejri S."/>
            <person name="Adams A."/>
            <person name="Chen W.-J."/>
            <person name="Guiguen Y."/>
        </authorList>
    </citation>
    <scope>NUCLEOTIDE SEQUENCE</scope>
    <source>
        <strain evidence="12">YG-15Mar2019-1</strain>
        <tissue evidence="12">Brain</tissue>
    </source>
</reference>
<dbReference type="GO" id="GO:2000779">
    <property type="term" value="P:regulation of double-strand break repair"/>
    <property type="evidence" value="ECO:0007669"/>
    <property type="project" value="TreeGrafter"/>
</dbReference>
<feature type="compositionally biased region" description="Basic and acidic residues" evidence="10">
    <location>
        <begin position="10"/>
        <end position="38"/>
    </location>
</feature>
<feature type="compositionally biased region" description="Basic residues" evidence="10">
    <location>
        <begin position="283"/>
        <end position="308"/>
    </location>
</feature>
<evidence type="ECO:0000256" key="1">
    <source>
        <dbReference type="ARBA" id="ARBA00004123"/>
    </source>
</evidence>
<feature type="compositionally biased region" description="Polar residues" evidence="10">
    <location>
        <begin position="354"/>
        <end position="368"/>
    </location>
</feature>
<evidence type="ECO:0000313" key="13">
    <source>
        <dbReference type="Proteomes" id="UP001046870"/>
    </source>
</evidence>